<accession>A0A1E8DZV1</accession>
<dbReference type="eggNOG" id="COG2755">
    <property type="taxonomic scope" value="Bacteria"/>
</dbReference>
<dbReference type="RefSeq" id="WP_070155167.1">
    <property type="nucleotide sequence ID" value="NZ_MKQS01000021.1"/>
</dbReference>
<comment type="caution">
    <text evidence="2">The sequence shown here is derived from an EMBL/GenBank/DDBJ whole genome shotgun (WGS) entry which is preliminary data.</text>
</comment>
<dbReference type="PANTHER" id="PTHR30383:SF5">
    <property type="entry name" value="SGNH HYDROLASE-TYPE ESTERASE DOMAIN-CONTAINING PROTEIN"/>
    <property type="match status" value="1"/>
</dbReference>
<gene>
    <name evidence="2" type="ORF">BJN41_11520</name>
</gene>
<dbReference type="Gene3D" id="3.40.50.1110">
    <property type="entry name" value="SGNH hydrolase"/>
    <property type="match status" value="1"/>
</dbReference>
<dbReference type="GO" id="GO:0004622">
    <property type="term" value="F:phosphatidylcholine lysophospholipase activity"/>
    <property type="evidence" value="ECO:0007669"/>
    <property type="project" value="TreeGrafter"/>
</dbReference>
<dbReference type="EMBL" id="MKQS01000021">
    <property type="protein sequence ID" value="OFE42941.1"/>
    <property type="molecule type" value="Genomic_DNA"/>
</dbReference>
<dbReference type="CDD" id="cd01836">
    <property type="entry name" value="FeeA_FeeB_like"/>
    <property type="match status" value="1"/>
</dbReference>
<name>A0A1E8DZV1_9GAMM</name>
<dbReference type="SUPFAM" id="SSF52266">
    <property type="entry name" value="SGNH hydrolase"/>
    <property type="match status" value="1"/>
</dbReference>
<dbReference type="Proteomes" id="UP000186931">
    <property type="component" value="Unassembled WGS sequence"/>
</dbReference>
<dbReference type="InterPro" id="IPR013830">
    <property type="entry name" value="SGNH_hydro"/>
</dbReference>
<feature type="domain" description="SGNH hydrolase-type esterase" evidence="1">
    <location>
        <begin position="49"/>
        <end position="223"/>
    </location>
</feature>
<dbReference type="PANTHER" id="PTHR30383">
    <property type="entry name" value="THIOESTERASE 1/PROTEASE 1/LYSOPHOSPHOLIPASE L1"/>
    <property type="match status" value="1"/>
</dbReference>
<reference evidence="2 3" key="1">
    <citation type="submission" date="2016-10" db="EMBL/GenBank/DDBJ databases">
        <title>Genome of airborne Acinetobacter sp. 5-2Ac02 in the hospital environment: Species near to Acinetobacter towneri.</title>
        <authorList>
            <person name="Barbosa B."/>
            <person name="Fernandez-Garcia L."/>
            <person name="Gato E."/>
            <person name="Leao R."/>
            <person name="Albano R."/>
            <person name="Fernandez B."/>
            <person name="Fernandez-Cuenca F."/>
            <person name="Marques E."/>
            <person name="Tomas M."/>
        </authorList>
    </citation>
    <scope>NUCLEOTIDE SEQUENCE [LARGE SCALE GENOMIC DNA]</scope>
    <source>
        <strain evidence="2 3">5-2Ac02</strain>
    </source>
</reference>
<dbReference type="InterPro" id="IPR036514">
    <property type="entry name" value="SGNH_hydro_sf"/>
</dbReference>
<evidence type="ECO:0000259" key="1">
    <source>
        <dbReference type="Pfam" id="PF13472"/>
    </source>
</evidence>
<dbReference type="Pfam" id="PF13472">
    <property type="entry name" value="Lipase_GDSL_2"/>
    <property type="match status" value="1"/>
</dbReference>
<dbReference type="STRING" id="202956.BJN41_11520"/>
<proteinExistence type="predicted"/>
<protein>
    <submittedName>
        <fullName evidence="2">Lipase</fullName>
    </submittedName>
</protein>
<organism evidence="2 3">
    <name type="scientific">Acinetobacter towneri</name>
    <dbReference type="NCBI Taxonomy" id="202956"/>
    <lineage>
        <taxon>Bacteria</taxon>
        <taxon>Pseudomonadati</taxon>
        <taxon>Pseudomonadota</taxon>
        <taxon>Gammaproteobacteria</taxon>
        <taxon>Moraxellales</taxon>
        <taxon>Moraxellaceae</taxon>
        <taxon>Acinetobacter</taxon>
    </lineage>
</organism>
<evidence type="ECO:0000313" key="3">
    <source>
        <dbReference type="Proteomes" id="UP000186931"/>
    </source>
</evidence>
<evidence type="ECO:0000313" key="2">
    <source>
        <dbReference type="EMBL" id="OFE42941.1"/>
    </source>
</evidence>
<dbReference type="AlphaFoldDB" id="A0A1E8DZV1"/>
<dbReference type="InterPro" id="IPR051532">
    <property type="entry name" value="Ester_Hydrolysis_Enzymes"/>
</dbReference>
<sequence length="236" mass="26773">MWLRTATLALFPALLIQGNRVKKNTIRLSEAEGARDGITGQGQTLTLLILGDSAAAGVGVAHQNDALLGAVVSALQHQYQVHWRLEAQSGDTTSQVIQKTQKMVNQKYDVVVTSVGVNDVTRLMSARTWIKQQQQFYQLIQAKFQPELIIATGVPPMHLFPALPNQLSWLFGQYAKQMNLQLEKMVSKQKDMQWIEYDIQKYQSMNLEMAKDGFHPSKEIYQIWGKEVADRILERF</sequence>